<name>A0A4S2DKU4_9CLOT</name>
<evidence type="ECO:0000259" key="6">
    <source>
        <dbReference type="Pfam" id="PF00251"/>
    </source>
</evidence>
<evidence type="ECO:0000256" key="2">
    <source>
        <dbReference type="ARBA" id="ARBA00012758"/>
    </source>
</evidence>
<dbReference type="InterPro" id="IPR013189">
    <property type="entry name" value="Glyco_hydro_32_C"/>
</dbReference>
<comment type="similarity">
    <text evidence="1 5">Belongs to the glycosyl hydrolase 32 family.</text>
</comment>
<evidence type="ECO:0000256" key="3">
    <source>
        <dbReference type="ARBA" id="ARBA00022801"/>
    </source>
</evidence>
<feature type="domain" description="Glycosyl hydrolase family 32 C-terminal" evidence="7">
    <location>
        <begin position="358"/>
        <end position="473"/>
    </location>
</feature>
<dbReference type="InterPro" id="IPR023296">
    <property type="entry name" value="Glyco_hydro_beta-prop_sf"/>
</dbReference>
<accession>A0A4S2DKU4</accession>
<evidence type="ECO:0000313" key="9">
    <source>
        <dbReference type="Proteomes" id="UP000306888"/>
    </source>
</evidence>
<dbReference type="SMART" id="SM00640">
    <property type="entry name" value="Glyco_32"/>
    <property type="match status" value="1"/>
</dbReference>
<evidence type="ECO:0000256" key="1">
    <source>
        <dbReference type="ARBA" id="ARBA00009902"/>
    </source>
</evidence>
<dbReference type="Proteomes" id="UP000306888">
    <property type="component" value="Unassembled WGS sequence"/>
</dbReference>
<dbReference type="SUPFAM" id="SSF49899">
    <property type="entry name" value="Concanavalin A-like lectins/glucanases"/>
    <property type="match status" value="1"/>
</dbReference>
<sequence length="475" mass="54875">MFTFTSCSNSNQDNLKIFPTRSETWVGDPMPYFDGEKFNIFYLEDLRDGDIGFHPWSLFTTKNFYEYEDKGVVIPYSKNTQDQDLALGTGSVVKDNDGLYHAFYTGHNGKKMPKEAVMHATSKDLNEWTKIPEDTFYASSQYEADDFRDPYVIYNEDYNEYWMLVTTRKDKMGVIALYTSNDLKEWKDQGVLLSNDMGSDSNMECPTLIKYGDYWYLSFSDQWPDRVVHYRTAKDSKGPFVIPEQDYFDGNGFYAGRMEKDSENLYMFGWTPTKEMYIDSGKYDWAGNLVVHQLKQKETGELYPVPVEDVVKKFSKGTKLNPLAQTETIEKAKNKYSFSGQDYEVLTFPEISGINKITGKINLSSQNSKFGFMFNVDEENMGDINIVIDSKKNEIQFYNLSTEDIFNKKPQSTMPLEVKEGESLEFTLLIDDSIAVLYVNDEAVLSSRMFSMQDQKWGIFSVDSNIEIEDLKLSK</sequence>
<dbReference type="AlphaFoldDB" id="A0A4S2DKU4"/>
<keyword evidence="3 5" id="KW-0378">Hydrolase</keyword>
<evidence type="ECO:0000313" key="8">
    <source>
        <dbReference type="EMBL" id="TGY42859.1"/>
    </source>
</evidence>
<evidence type="ECO:0000256" key="4">
    <source>
        <dbReference type="ARBA" id="ARBA00023295"/>
    </source>
</evidence>
<protein>
    <recommendedName>
        <fullName evidence="2">beta-fructofuranosidase</fullName>
        <ecNumber evidence="2">3.2.1.26</ecNumber>
    </recommendedName>
</protein>
<dbReference type="GO" id="GO:0004564">
    <property type="term" value="F:beta-fructofuranosidase activity"/>
    <property type="evidence" value="ECO:0007669"/>
    <property type="project" value="UniProtKB-EC"/>
</dbReference>
<proteinExistence type="inferred from homology"/>
<dbReference type="CDD" id="cd08995">
    <property type="entry name" value="GH32_EcAec43-like"/>
    <property type="match status" value="1"/>
</dbReference>
<dbReference type="InterPro" id="IPR001362">
    <property type="entry name" value="Glyco_hydro_32"/>
</dbReference>
<evidence type="ECO:0000256" key="5">
    <source>
        <dbReference type="RuleBase" id="RU362110"/>
    </source>
</evidence>
<dbReference type="InterPro" id="IPR013148">
    <property type="entry name" value="Glyco_hydro_32_N"/>
</dbReference>
<dbReference type="GO" id="GO:0005975">
    <property type="term" value="P:carbohydrate metabolic process"/>
    <property type="evidence" value="ECO:0007669"/>
    <property type="project" value="InterPro"/>
</dbReference>
<reference evidence="8 9" key="1">
    <citation type="submission" date="2019-04" db="EMBL/GenBank/DDBJ databases">
        <title>Microbes associate with the intestines of laboratory mice.</title>
        <authorList>
            <person name="Navarre W."/>
            <person name="Wong E."/>
            <person name="Huang K."/>
            <person name="Tropini C."/>
            <person name="Ng K."/>
            <person name="Yu B."/>
        </authorList>
    </citation>
    <scope>NUCLEOTIDE SEQUENCE [LARGE SCALE GENOMIC DNA]</scope>
    <source>
        <strain evidence="8 9">NM50_B9-20</strain>
    </source>
</reference>
<dbReference type="PANTHER" id="PTHR43101">
    <property type="entry name" value="BETA-FRUCTOSIDASE"/>
    <property type="match status" value="1"/>
</dbReference>
<dbReference type="SUPFAM" id="SSF75005">
    <property type="entry name" value="Arabinanase/levansucrase/invertase"/>
    <property type="match status" value="1"/>
</dbReference>
<evidence type="ECO:0000259" key="7">
    <source>
        <dbReference type="Pfam" id="PF08244"/>
    </source>
</evidence>
<organism evidence="8 9">
    <name type="scientific">Clostridium sartagoforme</name>
    <dbReference type="NCBI Taxonomy" id="84031"/>
    <lineage>
        <taxon>Bacteria</taxon>
        <taxon>Bacillati</taxon>
        <taxon>Bacillota</taxon>
        <taxon>Clostridia</taxon>
        <taxon>Eubacteriales</taxon>
        <taxon>Clostridiaceae</taxon>
        <taxon>Clostridium</taxon>
    </lineage>
</organism>
<gene>
    <name evidence="8" type="ORF">E5347_08545</name>
</gene>
<feature type="domain" description="Glycosyl hydrolase family 32 N-terminal" evidence="6">
    <location>
        <begin position="24"/>
        <end position="298"/>
    </location>
</feature>
<dbReference type="InterPro" id="IPR013320">
    <property type="entry name" value="ConA-like_dom_sf"/>
</dbReference>
<keyword evidence="4 5" id="KW-0326">Glycosidase</keyword>
<dbReference type="InterPro" id="IPR051214">
    <property type="entry name" value="GH32_Enzymes"/>
</dbReference>
<dbReference type="EC" id="3.2.1.26" evidence="2"/>
<dbReference type="Pfam" id="PF08244">
    <property type="entry name" value="Glyco_hydro_32C"/>
    <property type="match status" value="1"/>
</dbReference>
<dbReference type="Pfam" id="PF00251">
    <property type="entry name" value="Glyco_hydro_32N"/>
    <property type="match status" value="1"/>
</dbReference>
<keyword evidence="9" id="KW-1185">Reference proteome</keyword>
<dbReference type="PANTHER" id="PTHR43101:SF1">
    <property type="entry name" value="BETA-FRUCTOSIDASE"/>
    <property type="match status" value="1"/>
</dbReference>
<dbReference type="OrthoDB" id="9759709at2"/>
<dbReference type="EMBL" id="SRYR01000002">
    <property type="protein sequence ID" value="TGY42859.1"/>
    <property type="molecule type" value="Genomic_DNA"/>
</dbReference>
<comment type="caution">
    <text evidence="8">The sequence shown here is derived from an EMBL/GenBank/DDBJ whole genome shotgun (WGS) entry which is preliminary data.</text>
</comment>
<dbReference type="Gene3D" id="2.115.10.20">
    <property type="entry name" value="Glycosyl hydrolase domain, family 43"/>
    <property type="match status" value="1"/>
</dbReference>
<dbReference type="Gene3D" id="2.60.120.560">
    <property type="entry name" value="Exo-inulinase, domain 1"/>
    <property type="match status" value="1"/>
</dbReference>